<feature type="region of interest" description="Disordered" evidence="1">
    <location>
        <begin position="158"/>
        <end position="192"/>
    </location>
</feature>
<protein>
    <submittedName>
        <fullName evidence="2">Uncharacterized protein</fullName>
    </submittedName>
</protein>
<feature type="compositionally biased region" description="Basic residues" evidence="1">
    <location>
        <begin position="85"/>
        <end position="94"/>
    </location>
</feature>
<evidence type="ECO:0000256" key="1">
    <source>
        <dbReference type="SAM" id="MobiDB-lite"/>
    </source>
</evidence>
<dbReference type="EMBL" id="JAUKUA010000003">
    <property type="protein sequence ID" value="KAK0720074.1"/>
    <property type="molecule type" value="Genomic_DNA"/>
</dbReference>
<feature type="region of interest" description="Disordered" evidence="1">
    <location>
        <begin position="313"/>
        <end position="333"/>
    </location>
</feature>
<sequence length="474" mass="53578">MSYLDREYATLRDLVRADRQAGLQTGYLNAETIKLLEDEFDDPEEFAQPYLTAARAVLRSETRAARLKNVGKEEVLGQADAPTRPRTRVARARARIPSIPEGEGEEAEGQEGEEDDTYQDEVEVPPPTPMRRAREWGDLVLSPDEGWKPEGRRVRWAPANRSFEKAPARPSRASTKTHNQQSNGITKFGINSKPDDYPNPWTSFSHRNLLSELIVEVKRNGTLRWPEAIQAIKETRDNKKIPGSIQKLSEYSLVRYRAEEALLEKYWVDYMAFRAKLTRGYMCLREELDSHLGEWWRAYRIIAPRDRMRQTHMRSSRWRPAAPSGQEYRRHGWPASSPLGVRSATELRPLYPRGGRLARSARFIDDIPNKAYKGDGKAAYELEGIFDGHTGKLEGVLGVHTGDEGKKKGKKRGTTGQQATGVANSKDEHPPKGSRSKKVTSSMPPSFGRKSKSPIDLIRNTETGSAKRKKGGTK</sequence>
<comment type="caution">
    <text evidence="2">The sequence shown here is derived from an EMBL/GenBank/DDBJ whole genome shotgun (WGS) entry which is preliminary data.</text>
</comment>
<keyword evidence="3" id="KW-1185">Reference proteome</keyword>
<feature type="region of interest" description="Disordered" evidence="1">
    <location>
        <begin position="77"/>
        <end position="133"/>
    </location>
</feature>
<evidence type="ECO:0000313" key="3">
    <source>
        <dbReference type="Proteomes" id="UP001172102"/>
    </source>
</evidence>
<dbReference type="AlphaFoldDB" id="A0AA40AQD2"/>
<feature type="region of interest" description="Disordered" evidence="1">
    <location>
        <begin position="397"/>
        <end position="474"/>
    </location>
</feature>
<organism evidence="2 3">
    <name type="scientific">Lasiosphaeris hirsuta</name>
    <dbReference type="NCBI Taxonomy" id="260670"/>
    <lineage>
        <taxon>Eukaryota</taxon>
        <taxon>Fungi</taxon>
        <taxon>Dikarya</taxon>
        <taxon>Ascomycota</taxon>
        <taxon>Pezizomycotina</taxon>
        <taxon>Sordariomycetes</taxon>
        <taxon>Sordariomycetidae</taxon>
        <taxon>Sordariales</taxon>
        <taxon>Lasiosphaeriaceae</taxon>
        <taxon>Lasiosphaeris</taxon>
    </lineage>
</organism>
<proteinExistence type="predicted"/>
<dbReference type="Proteomes" id="UP001172102">
    <property type="component" value="Unassembled WGS sequence"/>
</dbReference>
<feature type="compositionally biased region" description="Polar residues" evidence="1">
    <location>
        <begin position="172"/>
        <end position="185"/>
    </location>
</feature>
<gene>
    <name evidence="2" type="ORF">B0H67DRAFT_608807</name>
</gene>
<reference evidence="2" key="1">
    <citation type="submission" date="2023-06" db="EMBL/GenBank/DDBJ databases">
        <title>Genome-scale phylogeny and comparative genomics of the fungal order Sordariales.</title>
        <authorList>
            <consortium name="Lawrence Berkeley National Laboratory"/>
            <person name="Hensen N."/>
            <person name="Bonometti L."/>
            <person name="Westerberg I."/>
            <person name="Brannstrom I.O."/>
            <person name="Guillou S."/>
            <person name="Cros-Aarteil S."/>
            <person name="Calhoun S."/>
            <person name="Haridas S."/>
            <person name="Kuo A."/>
            <person name="Mondo S."/>
            <person name="Pangilinan J."/>
            <person name="Riley R."/>
            <person name="Labutti K."/>
            <person name="Andreopoulos B."/>
            <person name="Lipzen A."/>
            <person name="Chen C."/>
            <person name="Yanf M."/>
            <person name="Daum C."/>
            <person name="Ng V."/>
            <person name="Clum A."/>
            <person name="Steindorff A."/>
            <person name="Ohm R."/>
            <person name="Martin F."/>
            <person name="Silar P."/>
            <person name="Natvig D."/>
            <person name="Lalanne C."/>
            <person name="Gautier V."/>
            <person name="Ament-Velasquez S.L."/>
            <person name="Kruys A."/>
            <person name="Hutchinson M.I."/>
            <person name="Powell A.J."/>
            <person name="Barry K."/>
            <person name="Miller A.N."/>
            <person name="Grigoriev I.V."/>
            <person name="Debuchy R."/>
            <person name="Gladieux P."/>
            <person name="Thoren M.H."/>
            <person name="Johannesson H."/>
        </authorList>
    </citation>
    <scope>NUCLEOTIDE SEQUENCE</scope>
    <source>
        <strain evidence="2">SMH4607-1</strain>
    </source>
</reference>
<accession>A0AA40AQD2</accession>
<name>A0AA40AQD2_9PEZI</name>
<feature type="compositionally biased region" description="Acidic residues" evidence="1">
    <location>
        <begin position="102"/>
        <end position="123"/>
    </location>
</feature>
<evidence type="ECO:0000313" key="2">
    <source>
        <dbReference type="EMBL" id="KAK0720074.1"/>
    </source>
</evidence>